<dbReference type="PANTHER" id="PTHR30572:SF4">
    <property type="entry name" value="ABC TRANSPORTER PERMEASE YTRF"/>
    <property type="match status" value="1"/>
</dbReference>
<comment type="similarity">
    <text evidence="6">Belongs to the ABC-4 integral membrane protein family.</text>
</comment>
<evidence type="ECO:0000256" key="7">
    <source>
        <dbReference type="SAM" id="Phobius"/>
    </source>
</evidence>
<dbReference type="PANTHER" id="PTHR30572">
    <property type="entry name" value="MEMBRANE COMPONENT OF TRANSPORTER-RELATED"/>
    <property type="match status" value="1"/>
</dbReference>
<dbReference type="InterPro" id="IPR025857">
    <property type="entry name" value="MacB_PCD"/>
</dbReference>
<evidence type="ECO:0000259" key="9">
    <source>
        <dbReference type="Pfam" id="PF12704"/>
    </source>
</evidence>
<keyword evidence="5 7" id="KW-0472">Membrane</keyword>
<sequence length="402" mass="44350">MKDLKPIIKSLLRAKTGPLLLLLQIAVTFTILVNAVFMLLQKHEEINVPSGLAESELFWFQMSLHGTSEEMKASLFRDLEAIKSLGSVKSAVTLNSIPFSERGFGHEIRLDRNAEGFVTKAAFYTGSYDALETMGLKLIAGQGFQAEDERSLFHFGLDVPSGVVISKALAEQLFPNDWEDVIGKTIYLKNEAQIVQGVVEHLIGPWSYWKNRSHNVLFSTSLISSEVSLLVRVQGSNIDKSIQDVMEVIMQEPNRTVDHLEVLTESRERAYRSQVAAYSTLKAVVIGLSLITMLGVFGQTRFTILKRRKQIGTRRALGASRVAIVRYYILENTVINLLGIALGAVFAILANNLLVSHFHLSPVPGIYLVYGSFIIFGAGMLAVLQPAIRAASVSPAEATRSV</sequence>
<feature type="domain" description="MacB-like periplasmic core" evidence="9">
    <location>
        <begin position="76"/>
        <end position="201"/>
    </location>
</feature>
<evidence type="ECO:0000256" key="2">
    <source>
        <dbReference type="ARBA" id="ARBA00022475"/>
    </source>
</evidence>
<proteinExistence type="inferred from homology"/>
<dbReference type="PATRIC" id="fig|1365257.3.peg.2438"/>
<dbReference type="Pfam" id="PF12704">
    <property type="entry name" value="MacB_PCD"/>
    <property type="match status" value="1"/>
</dbReference>
<feature type="transmembrane region" description="Helical" evidence="7">
    <location>
        <begin position="334"/>
        <end position="354"/>
    </location>
</feature>
<keyword evidence="4 7" id="KW-1133">Transmembrane helix</keyword>
<evidence type="ECO:0000256" key="5">
    <source>
        <dbReference type="ARBA" id="ARBA00023136"/>
    </source>
</evidence>
<evidence type="ECO:0000256" key="4">
    <source>
        <dbReference type="ARBA" id="ARBA00022989"/>
    </source>
</evidence>
<dbReference type="EMBL" id="AUXX01000016">
    <property type="protein sequence ID" value="KZN66865.1"/>
    <property type="molecule type" value="Genomic_DNA"/>
</dbReference>
<keyword evidence="2" id="KW-1003">Cell membrane</keyword>
<feature type="transmembrane region" description="Helical" evidence="7">
    <location>
        <begin position="275"/>
        <end position="298"/>
    </location>
</feature>
<protein>
    <submittedName>
        <fullName evidence="10">Uncharacterized protein</fullName>
    </submittedName>
</protein>
<dbReference type="AlphaFoldDB" id="A0A162B5J6"/>
<dbReference type="Proteomes" id="UP000076661">
    <property type="component" value="Unassembled WGS sequence"/>
</dbReference>
<reference evidence="10 11" key="1">
    <citation type="submission" date="2013-07" db="EMBL/GenBank/DDBJ databases">
        <title>Comparative Genomic and Metabolomic Analysis of Twelve Strains of Pseudoalteromonas luteoviolacea.</title>
        <authorList>
            <person name="Vynne N.G."/>
            <person name="Mansson M."/>
            <person name="Gram L."/>
        </authorList>
    </citation>
    <scope>NUCLEOTIDE SEQUENCE [LARGE SCALE GENOMIC DNA]</scope>
    <source>
        <strain evidence="10 11">S4060-1</strain>
    </source>
</reference>
<dbReference type="GO" id="GO:0005886">
    <property type="term" value="C:plasma membrane"/>
    <property type="evidence" value="ECO:0007669"/>
    <property type="project" value="UniProtKB-SubCell"/>
</dbReference>
<dbReference type="InterPro" id="IPR003838">
    <property type="entry name" value="ABC3_permease_C"/>
</dbReference>
<dbReference type="InterPro" id="IPR050250">
    <property type="entry name" value="Macrolide_Exporter_MacB"/>
</dbReference>
<feature type="transmembrane region" description="Helical" evidence="7">
    <location>
        <begin position="20"/>
        <end position="40"/>
    </location>
</feature>
<name>A0A162B5J6_9GAMM</name>
<keyword evidence="3 7" id="KW-0812">Transmembrane</keyword>
<dbReference type="RefSeq" id="WP_063381191.1">
    <property type="nucleotide sequence ID" value="NZ_AUXX01000016.1"/>
</dbReference>
<accession>A0A162B5J6</accession>
<evidence type="ECO:0000256" key="3">
    <source>
        <dbReference type="ARBA" id="ARBA00022692"/>
    </source>
</evidence>
<evidence type="ECO:0000256" key="1">
    <source>
        <dbReference type="ARBA" id="ARBA00004651"/>
    </source>
</evidence>
<evidence type="ECO:0000256" key="6">
    <source>
        <dbReference type="ARBA" id="ARBA00038076"/>
    </source>
</evidence>
<comment type="caution">
    <text evidence="10">The sequence shown here is derived from an EMBL/GenBank/DDBJ whole genome shotgun (WGS) entry which is preliminary data.</text>
</comment>
<evidence type="ECO:0000313" key="11">
    <source>
        <dbReference type="Proteomes" id="UP000076661"/>
    </source>
</evidence>
<evidence type="ECO:0000313" key="10">
    <source>
        <dbReference type="EMBL" id="KZN66865.1"/>
    </source>
</evidence>
<organism evidence="10 11">
    <name type="scientific">Pseudoalteromonas luteoviolacea S4060-1</name>
    <dbReference type="NCBI Taxonomy" id="1365257"/>
    <lineage>
        <taxon>Bacteria</taxon>
        <taxon>Pseudomonadati</taxon>
        <taxon>Pseudomonadota</taxon>
        <taxon>Gammaproteobacteria</taxon>
        <taxon>Alteromonadales</taxon>
        <taxon>Pseudoalteromonadaceae</taxon>
        <taxon>Pseudoalteromonas</taxon>
    </lineage>
</organism>
<evidence type="ECO:0000259" key="8">
    <source>
        <dbReference type="Pfam" id="PF02687"/>
    </source>
</evidence>
<dbReference type="GO" id="GO:0022857">
    <property type="term" value="F:transmembrane transporter activity"/>
    <property type="evidence" value="ECO:0007669"/>
    <property type="project" value="TreeGrafter"/>
</dbReference>
<dbReference type="Pfam" id="PF02687">
    <property type="entry name" value="FtsX"/>
    <property type="match status" value="1"/>
</dbReference>
<comment type="subcellular location">
    <subcellularLocation>
        <location evidence="1">Cell membrane</location>
        <topology evidence="1">Multi-pass membrane protein</topology>
    </subcellularLocation>
</comment>
<gene>
    <name evidence="10" type="ORF">N478_18730</name>
</gene>
<feature type="domain" description="ABC3 transporter permease C-terminal" evidence="8">
    <location>
        <begin position="284"/>
        <end position="394"/>
    </location>
</feature>
<feature type="transmembrane region" description="Helical" evidence="7">
    <location>
        <begin position="366"/>
        <end position="384"/>
    </location>
</feature>